<keyword evidence="3" id="KW-1185">Reference proteome</keyword>
<comment type="caution">
    <text evidence="2">The sequence shown here is derived from an EMBL/GenBank/DDBJ whole genome shotgun (WGS) entry which is preliminary data.</text>
</comment>
<gene>
    <name evidence="2" type="ORF">ACFSJH_08505</name>
</gene>
<keyword evidence="1" id="KW-0472">Membrane</keyword>
<protein>
    <submittedName>
        <fullName evidence="2">Uncharacterized protein</fullName>
    </submittedName>
</protein>
<proteinExistence type="predicted"/>
<reference evidence="3" key="1">
    <citation type="journal article" date="2019" name="Int. J. Syst. Evol. Microbiol.">
        <title>The Global Catalogue of Microorganisms (GCM) 10K type strain sequencing project: providing services to taxonomists for standard genome sequencing and annotation.</title>
        <authorList>
            <consortium name="The Broad Institute Genomics Platform"/>
            <consortium name="The Broad Institute Genome Sequencing Center for Infectious Disease"/>
            <person name="Wu L."/>
            <person name="Ma J."/>
        </authorList>
    </citation>
    <scope>NUCLEOTIDE SEQUENCE [LARGE SCALE GENOMIC DNA]</scope>
    <source>
        <strain evidence="3">GH52</strain>
    </source>
</reference>
<name>A0ABW4YJV9_9BACL</name>
<evidence type="ECO:0000313" key="3">
    <source>
        <dbReference type="Proteomes" id="UP001597362"/>
    </source>
</evidence>
<keyword evidence="1" id="KW-0812">Transmembrane</keyword>
<keyword evidence="1" id="KW-1133">Transmembrane helix</keyword>
<dbReference type="RefSeq" id="WP_377771251.1">
    <property type="nucleotide sequence ID" value="NZ_JBHUHO010000024.1"/>
</dbReference>
<feature type="transmembrane region" description="Helical" evidence="1">
    <location>
        <begin position="15"/>
        <end position="34"/>
    </location>
</feature>
<organism evidence="2 3">
    <name type="scientific">Paenibacillus yanchengensis</name>
    <dbReference type="NCBI Taxonomy" id="2035833"/>
    <lineage>
        <taxon>Bacteria</taxon>
        <taxon>Bacillati</taxon>
        <taxon>Bacillota</taxon>
        <taxon>Bacilli</taxon>
        <taxon>Bacillales</taxon>
        <taxon>Paenibacillaceae</taxon>
        <taxon>Paenibacillus</taxon>
    </lineage>
</organism>
<evidence type="ECO:0000256" key="1">
    <source>
        <dbReference type="SAM" id="Phobius"/>
    </source>
</evidence>
<dbReference type="EMBL" id="JBHUHO010000024">
    <property type="protein sequence ID" value="MFD2115768.1"/>
    <property type="molecule type" value="Genomic_DNA"/>
</dbReference>
<dbReference type="Proteomes" id="UP001597362">
    <property type="component" value="Unassembled WGS sequence"/>
</dbReference>
<accession>A0ABW4YJV9</accession>
<evidence type="ECO:0000313" key="2">
    <source>
        <dbReference type="EMBL" id="MFD2115768.1"/>
    </source>
</evidence>
<sequence length="180" mass="20710">MGWVLIKSILARKGIRFIFAGIVISITLILLYWYQTNDNKDKEVLSRLNDHIKINDVKLYLLEKQLIELLGEGEYIEGFGGHVRNYIAKKIKIGISEDSDNDYFGRVSSITFSNPLYSIYGIKVGDSKQEAINVLKEKGYEQLEEDHFVNGEYVIAIYGEIQVQELKISFSDKDVSDRNY</sequence>